<reference evidence="2" key="2">
    <citation type="submission" date="2016-03" db="EMBL/GenBank/DDBJ databases">
        <authorList>
            <person name="Ploux O."/>
        </authorList>
    </citation>
    <scope>NUCLEOTIDE SEQUENCE</scope>
    <source>
        <strain evidence="2">NBRC 105008</strain>
    </source>
</reference>
<dbReference type="OrthoDB" id="333057at2"/>
<dbReference type="STRING" id="551990.SAMN05192550_1275"/>
<accession>A0A1B9DRF8</accession>
<evidence type="ECO:0008006" key="7">
    <source>
        <dbReference type="Google" id="ProtNLM"/>
    </source>
</evidence>
<dbReference type="AlphaFoldDB" id="A0A1B9DRF8"/>
<keyword evidence="5" id="KW-1185">Reference proteome</keyword>
<dbReference type="RefSeq" id="WP_066326718.1">
    <property type="nucleotide sequence ID" value="NZ_BJVF01000001.1"/>
</dbReference>
<organism evidence="2 4">
    <name type="scientific">Flavobacterium glycines</name>
    <dbReference type="NCBI Taxonomy" id="551990"/>
    <lineage>
        <taxon>Bacteria</taxon>
        <taxon>Pseudomonadati</taxon>
        <taxon>Bacteroidota</taxon>
        <taxon>Flavobacteriia</taxon>
        <taxon>Flavobacteriales</taxon>
        <taxon>Flavobacteriaceae</taxon>
        <taxon>Flavobacterium</taxon>
    </lineage>
</organism>
<evidence type="ECO:0000313" key="4">
    <source>
        <dbReference type="Proteomes" id="UP000093226"/>
    </source>
</evidence>
<dbReference type="Proteomes" id="UP000321579">
    <property type="component" value="Unassembled WGS sequence"/>
</dbReference>
<evidence type="ECO:0000313" key="5">
    <source>
        <dbReference type="Proteomes" id="UP000182367"/>
    </source>
</evidence>
<gene>
    <name evidence="2" type="ORF">FBGL_06210</name>
    <name evidence="1" type="ORF">FGL01_04540</name>
    <name evidence="3" type="ORF">SAMN05192550_1275</name>
</gene>
<dbReference type="Proteomes" id="UP000182367">
    <property type="component" value="Unassembled WGS sequence"/>
</dbReference>
<reference evidence="4" key="1">
    <citation type="submission" date="2016-03" db="EMBL/GenBank/DDBJ databases">
        <title>Draft genome sequence of Paenibacillus glacialis DSM 22343.</title>
        <authorList>
            <person name="Shin S.-K."/>
            <person name="Yi H."/>
        </authorList>
    </citation>
    <scope>NUCLEOTIDE SEQUENCE [LARGE SCALE GENOMIC DNA]</scope>
    <source>
        <strain evidence="4">NBRC 105008</strain>
    </source>
</reference>
<dbReference type="Pfam" id="PF08570">
    <property type="entry name" value="DUF1761"/>
    <property type="match status" value="1"/>
</dbReference>
<evidence type="ECO:0000313" key="2">
    <source>
        <dbReference type="EMBL" id="OCB72251.1"/>
    </source>
</evidence>
<evidence type="ECO:0000313" key="3">
    <source>
        <dbReference type="EMBL" id="SDI96465.1"/>
    </source>
</evidence>
<dbReference type="Proteomes" id="UP000093226">
    <property type="component" value="Unassembled WGS sequence"/>
</dbReference>
<comment type="caution">
    <text evidence="2">The sequence shown here is derived from an EMBL/GenBank/DDBJ whole genome shotgun (WGS) entry which is preliminary data.</text>
</comment>
<evidence type="ECO:0000313" key="6">
    <source>
        <dbReference type="Proteomes" id="UP000321579"/>
    </source>
</evidence>
<name>A0A1B9DRF8_9FLAO</name>
<protein>
    <recommendedName>
        <fullName evidence="7">DUF1761 domain-containing protein</fullName>
    </recommendedName>
</protein>
<dbReference type="InterPro" id="IPR013879">
    <property type="entry name" value="DUF1761"/>
</dbReference>
<proteinExistence type="predicted"/>
<reference evidence="3 5" key="3">
    <citation type="submission" date="2016-10" db="EMBL/GenBank/DDBJ databases">
        <authorList>
            <person name="Varghese N."/>
            <person name="Submissions S."/>
        </authorList>
    </citation>
    <scope>NUCLEOTIDE SEQUENCE [LARGE SCALE GENOMIC DNA]</scope>
    <source>
        <strain evidence="3 5">Gm-149</strain>
    </source>
</reference>
<evidence type="ECO:0000313" key="1">
    <source>
        <dbReference type="EMBL" id="GEL09715.1"/>
    </source>
</evidence>
<dbReference type="EMBL" id="LVEO01000013">
    <property type="protein sequence ID" value="OCB72251.1"/>
    <property type="molecule type" value="Genomic_DNA"/>
</dbReference>
<reference evidence="1 6" key="4">
    <citation type="submission" date="2019-07" db="EMBL/GenBank/DDBJ databases">
        <title>Whole genome shotgun sequence of Flavobacterium glycines NBRC 105008.</title>
        <authorList>
            <person name="Hosoyama A."/>
            <person name="Uohara A."/>
            <person name="Ohji S."/>
            <person name="Ichikawa N."/>
        </authorList>
    </citation>
    <scope>NUCLEOTIDE SEQUENCE [LARGE SCALE GENOMIC DNA]</scope>
    <source>
        <strain evidence="1 6">NBRC 105008</strain>
    </source>
</reference>
<dbReference type="EMBL" id="BJVF01000001">
    <property type="protein sequence ID" value="GEL09715.1"/>
    <property type="molecule type" value="Genomic_DNA"/>
</dbReference>
<dbReference type="EMBL" id="FNEO01000001">
    <property type="protein sequence ID" value="SDI96465.1"/>
    <property type="molecule type" value="Genomic_DNA"/>
</dbReference>
<sequence>MEINFLALIVAALSTLVIGFIWYNPKVFGTIWMKESGLTEEKMKGANMPVIFIMSIFFAFLIAMFLQFVTIHQWGAFGMIGGGGATDIKPSYAAFMADYGTAFRSFRHGALHGFLAALFFALPMIATNALFERKSWKYTFINAGYWAVCFTIMGGIICSWQ</sequence>